<reference evidence="1" key="1">
    <citation type="journal article" date="2022" name="Nat. Microbiol.">
        <title>Unique mobile elements and scalable gene flow at the prokaryote-eukaryote boundary revealed by circularized Asgard archaea genomes.</title>
        <authorList>
            <person name="Wu F."/>
            <person name="Speth D.R."/>
            <person name="Philosof A."/>
            <person name="Cremiere A."/>
            <person name="Narayanan A."/>
            <person name="Barco R.A."/>
            <person name="Connon S.A."/>
            <person name="Amend J.P."/>
            <person name="Antoshechkin I.A."/>
            <person name="Orphan V.J."/>
        </authorList>
    </citation>
    <scope>NUCLEOTIDE SEQUENCE</scope>
    <source>
        <strain evidence="1">PM71</strain>
    </source>
</reference>
<sequence length="296" mass="34502">MKRLCSIDLSLKEKIDLKELYKCIDEEIALVKFNLIRRRFRRGGLTRKNLEKTHILIINRPTTRLLREEFIELIDYIDVGGTLILNLPPPKYLQDLGRWFEAFIDELGISLTHEVYYGIPKISKETRLVGNNLSSHKAFEISCNNDSNFMKENGIKKYIPLAFIDDKPIIVFAEKRRGRFIVFCSSDTLKPENKNFISILLRLASQRRNFLLEEPDKIKIGSSNFSISLQHTSLSYYSVTIYHHDFAFFSDVMPINSLDDFAIEVYKEIEKQQILSSPPTIEELFKTLKNIELEKG</sequence>
<evidence type="ECO:0000313" key="1">
    <source>
        <dbReference type="EMBL" id="UJG40775.1"/>
    </source>
</evidence>
<dbReference type="Proteomes" id="UP001201020">
    <property type="component" value="Chromosome"/>
</dbReference>
<dbReference type="AlphaFoldDB" id="A0A9Y1BL80"/>
<proteinExistence type="predicted"/>
<protein>
    <submittedName>
        <fullName evidence="1">Uncharacterized protein</fullName>
    </submittedName>
</protein>
<accession>A0A9Y1BL80</accession>
<gene>
    <name evidence="1" type="ORF">K9W45_13180</name>
</gene>
<organism evidence="1">
    <name type="scientific">Candidatus Heimdallarchaeum aukensis</name>
    <dbReference type="NCBI Taxonomy" id="2876573"/>
    <lineage>
        <taxon>Archaea</taxon>
        <taxon>Promethearchaeati</taxon>
        <taxon>Candidatus Heimdallarchaeota</taxon>
        <taxon>Candidatus Heimdallarchaeia (ex Rinke et al. 2021) (nom. nud.)</taxon>
        <taxon>Candidatus Heimdallarchaeales</taxon>
        <taxon>Candidatus Heimdallarchaeaceae</taxon>
        <taxon>Candidatus Heimdallarchaeum</taxon>
    </lineage>
</organism>
<dbReference type="EMBL" id="CP084166">
    <property type="protein sequence ID" value="UJG40775.1"/>
    <property type="molecule type" value="Genomic_DNA"/>
</dbReference>
<name>A0A9Y1BL80_9ARCH</name>